<feature type="region of interest" description="Disordered" evidence="1">
    <location>
        <begin position="17"/>
        <end position="85"/>
    </location>
</feature>
<comment type="caution">
    <text evidence="2">The sequence shown here is derived from an EMBL/GenBank/DDBJ whole genome shotgun (WGS) entry which is preliminary data.</text>
</comment>
<name>A0A2T0Q9U6_9ACTN</name>
<keyword evidence="3" id="KW-1185">Reference proteome</keyword>
<evidence type="ECO:0000313" key="3">
    <source>
        <dbReference type="Proteomes" id="UP000237846"/>
    </source>
</evidence>
<protein>
    <submittedName>
        <fullName evidence="2">Uncharacterized protein</fullName>
    </submittedName>
</protein>
<evidence type="ECO:0000313" key="2">
    <source>
        <dbReference type="EMBL" id="PRY00634.1"/>
    </source>
</evidence>
<feature type="compositionally biased region" description="Basic and acidic residues" evidence="1">
    <location>
        <begin position="61"/>
        <end position="85"/>
    </location>
</feature>
<reference evidence="2 3" key="1">
    <citation type="submission" date="2018-03" db="EMBL/GenBank/DDBJ databases">
        <title>Genomic Encyclopedia of Archaeal and Bacterial Type Strains, Phase II (KMG-II): from individual species to whole genera.</title>
        <authorList>
            <person name="Goeker M."/>
        </authorList>
    </citation>
    <scope>NUCLEOTIDE SEQUENCE [LARGE SCALE GENOMIC DNA]</scope>
    <source>
        <strain evidence="2 3">DSM 45601</strain>
    </source>
</reference>
<sequence>MAEITLTDEERRTLRALADGTTPLDELVDDRAYADDLGPPVPGGADTARPEPLPPPSGGDTARRGDAPPEQKGFDLERPLARLDDPDRAETPLETLRAFDPSAGGLPPLIRSIGVAYIDQVAAAGDRPWLAPAADRSPEVKHVIAALDRGSGHPLPRHEGAVTLQQLTDRVTRLQDPAQLDPGKLTRSRDAYTGKRHNCGLYATRINDPDAFAVAYVRALQHPDVRAVLNQPFVEGQDVSECEIPIADLLGPDGHRFCEGTALNPVNGSLKEAVEQRKQWTKDRVAGVEPTAPEPTADPIATFEGGTIKVQFKPNVTGDRYECASFFPDPA</sequence>
<accession>A0A2T0Q9U6</accession>
<dbReference type="AlphaFoldDB" id="A0A2T0Q9U6"/>
<proteinExistence type="predicted"/>
<dbReference type="EMBL" id="PVZC01000002">
    <property type="protein sequence ID" value="PRY00634.1"/>
    <property type="molecule type" value="Genomic_DNA"/>
</dbReference>
<gene>
    <name evidence="2" type="ORF">CLV72_102265</name>
</gene>
<dbReference type="OrthoDB" id="4310369at2"/>
<organism evidence="2 3">
    <name type="scientific">Allonocardiopsis opalescens</name>
    <dbReference type="NCBI Taxonomy" id="1144618"/>
    <lineage>
        <taxon>Bacteria</taxon>
        <taxon>Bacillati</taxon>
        <taxon>Actinomycetota</taxon>
        <taxon>Actinomycetes</taxon>
        <taxon>Streptosporangiales</taxon>
        <taxon>Allonocardiopsis</taxon>
    </lineage>
</organism>
<dbReference type="Proteomes" id="UP000237846">
    <property type="component" value="Unassembled WGS sequence"/>
</dbReference>
<evidence type="ECO:0000256" key="1">
    <source>
        <dbReference type="SAM" id="MobiDB-lite"/>
    </source>
</evidence>
<dbReference type="RefSeq" id="WP_146159382.1">
    <property type="nucleotide sequence ID" value="NZ_PVZC01000002.1"/>
</dbReference>